<dbReference type="KEGG" id="vg:77936532"/>
<dbReference type="RefSeq" id="YP_010660538.1">
    <property type="nucleotide sequence ID" value="NC_070877.1"/>
</dbReference>
<keyword evidence="1" id="KW-1133">Transmembrane helix</keyword>
<keyword evidence="1" id="KW-0812">Transmembrane</keyword>
<feature type="domain" description="DNA endonuclease I-HmuI-like NUMOD-like" evidence="2">
    <location>
        <begin position="87"/>
        <end position="123"/>
    </location>
</feature>
<organism evidence="3 4">
    <name type="scientific">Arthrobacter phage Qui</name>
    <dbReference type="NCBI Taxonomy" id="2603260"/>
    <lineage>
        <taxon>Viruses</taxon>
        <taxon>Duplodnaviria</taxon>
        <taxon>Heunggongvirae</taxon>
        <taxon>Uroviricota</taxon>
        <taxon>Caudoviricetes</taxon>
        <taxon>Quivirus</taxon>
        <taxon>Quivirus qui</taxon>
    </lineage>
</organism>
<evidence type="ECO:0000259" key="2">
    <source>
        <dbReference type="Pfam" id="PF22083"/>
    </source>
</evidence>
<dbReference type="InterPro" id="IPR054307">
    <property type="entry name" value="I-HmuI_NUMOD-like"/>
</dbReference>
<dbReference type="GeneID" id="77936532"/>
<reference evidence="3 4" key="1">
    <citation type="submission" date="2019-07" db="EMBL/GenBank/DDBJ databases">
        <authorList>
            <person name="Abdullah A."/>
            <person name="Lima G.C."/>
            <person name="Cuneo C.K."/>
            <person name="Ennest D.C."/>
            <person name="Fritz K.J."/>
            <person name="Johnson B.T."/>
            <person name="Larson S.M."/>
            <person name="Lemunyete M.N."/>
            <person name="Murray M.B."/>
            <person name="Osmond D.E."/>
            <person name="Patras K.A."/>
            <person name="Ransibrahmanakul S."/>
            <person name="Simpson K.A."/>
            <person name="Thull B.S."/>
            <person name="Wetzel S."/>
            <person name="Bonilla J.A."/>
            <person name="Klyczek K."/>
            <person name="Garlena R.A."/>
            <person name="Russell D.A."/>
            <person name="Pope W.H."/>
            <person name="Jacobs-Sera D."/>
            <person name="Hatfull G.F."/>
        </authorList>
    </citation>
    <scope>NUCLEOTIDE SEQUENCE [LARGE SCALE GENOMIC DNA]</scope>
</reference>
<keyword evidence="4" id="KW-1185">Reference proteome</keyword>
<keyword evidence="1" id="KW-0472">Membrane</keyword>
<gene>
    <name evidence="3" type="primary">172</name>
    <name evidence="3" type="ORF">SEA_QUI_172</name>
</gene>
<evidence type="ECO:0000256" key="1">
    <source>
        <dbReference type="SAM" id="Phobius"/>
    </source>
</evidence>
<feature type="transmembrane region" description="Helical" evidence="1">
    <location>
        <begin position="18"/>
        <end position="37"/>
    </location>
</feature>
<sequence length="128" mass="14233">MSEKTDKIKKHFRDHKEAYITGGVCLVVGAAVTYLVVKGNDVLENDEVVKFVNIIRGDHNTINQVVEVHMVRPGPKSFMVQCLETQKTWPSIRAAAEDLGLNPGELSKHLRGLTDSVKGFTFEKVAEL</sequence>
<protein>
    <submittedName>
        <fullName evidence="3">Membrane protein</fullName>
    </submittedName>
</protein>
<dbReference type="EMBL" id="MN183282">
    <property type="protein sequence ID" value="QED11660.1"/>
    <property type="molecule type" value="Genomic_DNA"/>
</dbReference>
<dbReference type="InterPro" id="IPR036388">
    <property type="entry name" value="WH-like_DNA-bd_sf"/>
</dbReference>
<dbReference type="Gene3D" id="1.10.10.10">
    <property type="entry name" value="Winged helix-like DNA-binding domain superfamily/Winged helix DNA-binding domain"/>
    <property type="match status" value="1"/>
</dbReference>
<dbReference type="SUPFAM" id="SSF64496">
    <property type="entry name" value="DNA-binding domain of intron-encoded endonucleases"/>
    <property type="match status" value="1"/>
</dbReference>
<proteinExistence type="predicted"/>
<evidence type="ECO:0000313" key="4">
    <source>
        <dbReference type="Proteomes" id="UP000321915"/>
    </source>
</evidence>
<accession>A0A5B8WFR6</accession>
<dbReference type="Pfam" id="PF22083">
    <property type="entry name" value="I-HmuI_NUMOD-like"/>
    <property type="match status" value="1"/>
</dbReference>
<name>A0A5B8WFR6_9CAUD</name>
<evidence type="ECO:0000313" key="3">
    <source>
        <dbReference type="EMBL" id="QED11660.1"/>
    </source>
</evidence>
<dbReference type="Proteomes" id="UP000321915">
    <property type="component" value="Segment"/>
</dbReference>